<dbReference type="GO" id="GO:0016747">
    <property type="term" value="F:acyltransferase activity, transferring groups other than amino-acyl groups"/>
    <property type="evidence" value="ECO:0007669"/>
    <property type="project" value="TreeGrafter"/>
</dbReference>
<reference evidence="1" key="2">
    <citation type="submission" date="2020-09" db="EMBL/GenBank/DDBJ databases">
        <authorList>
            <person name="Sun Q."/>
            <person name="Kim S."/>
        </authorList>
    </citation>
    <scope>NUCLEOTIDE SEQUENCE</scope>
    <source>
        <strain evidence="1">KCTC 12870</strain>
    </source>
</reference>
<dbReference type="InterPro" id="IPR029058">
    <property type="entry name" value="AB_hydrolase_fold"/>
</dbReference>
<dbReference type="Gene3D" id="3.40.50.1820">
    <property type="entry name" value="alpha/beta hydrolase"/>
    <property type="match status" value="1"/>
</dbReference>
<dbReference type="Proteomes" id="UP000642829">
    <property type="component" value="Unassembled WGS sequence"/>
</dbReference>
<dbReference type="EMBL" id="BMXG01000001">
    <property type="protein sequence ID" value="GHB91380.1"/>
    <property type="molecule type" value="Genomic_DNA"/>
</dbReference>
<dbReference type="PANTHER" id="PTHR48098">
    <property type="entry name" value="ENTEROCHELIN ESTERASE-RELATED"/>
    <property type="match status" value="1"/>
</dbReference>
<comment type="caution">
    <text evidence="1">The sequence shown here is derived from an EMBL/GenBank/DDBJ whole genome shotgun (WGS) entry which is preliminary data.</text>
</comment>
<organism evidence="1 2">
    <name type="scientific">Cerasicoccus arenae</name>
    <dbReference type="NCBI Taxonomy" id="424488"/>
    <lineage>
        <taxon>Bacteria</taxon>
        <taxon>Pseudomonadati</taxon>
        <taxon>Verrucomicrobiota</taxon>
        <taxon>Opitutia</taxon>
        <taxon>Puniceicoccales</taxon>
        <taxon>Cerasicoccaceae</taxon>
        <taxon>Cerasicoccus</taxon>
    </lineage>
</organism>
<reference evidence="1" key="1">
    <citation type="journal article" date="2014" name="Int. J. Syst. Evol. Microbiol.">
        <title>Complete genome sequence of Corynebacterium casei LMG S-19264T (=DSM 44701T), isolated from a smear-ripened cheese.</title>
        <authorList>
            <consortium name="US DOE Joint Genome Institute (JGI-PGF)"/>
            <person name="Walter F."/>
            <person name="Albersmeier A."/>
            <person name="Kalinowski J."/>
            <person name="Ruckert C."/>
        </authorList>
    </citation>
    <scope>NUCLEOTIDE SEQUENCE</scope>
    <source>
        <strain evidence="1">KCTC 12870</strain>
    </source>
</reference>
<dbReference type="RefSeq" id="WP_189511136.1">
    <property type="nucleotide sequence ID" value="NZ_BMXG01000001.1"/>
</dbReference>
<proteinExistence type="predicted"/>
<accession>A0A8J3DD12</accession>
<evidence type="ECO:0000313" key="1">
    <source>
        <dbReference type="EMBL" id="GHB91380.1"/>
    </source>
</evidence>
<evidence type="ECO:0000313" key="2">
    <source>
        <dbReference type="Proteomes" id="UP000642829"/>
    </source>
</evidence>
<dbReference type="AlphaFoldDB" id="A0A8J3DD12"/>
<name>A0A8J3DD12_9BACT</name>
<dbReference type="InterPro" id="IPR000801">
    <property type="entry name" value="Esterase-like"/>
</dbReference>
<dbReference type="Pfam" id="PF00756">
    <property type="entry name" value="Esterase"/>
    <property type="match status" value="1"/>
</dbReference>
<protein>
    <submittedName>
        <fullName evidence="1">Esterase</fullName>
    </submittedName>
</protein>
<gene>
    <name evidence="1" type="ORF">GCM10007047_03070</name>
</gene>
<dbReference type="PANTHER" id="PTHR48098:SF1">
    <property type="entry name" value="DIACYLGLYCEROL ACYLTRANSFERASE_MYCOLYLTRANSFERASE AG85A"/>
    <property type="match status" value="1"/>
</dbReference>
<keyword evidence="2" id="KW-1185">Reference proteome</keyword>
<dbReference type="SUPFAM" id="SSF53474">
    <property type="entry name" value="alpha/beta-Hydrolases"/>
    <property type="match status" value="1"/>
</dbReference>
<sequence length="259" mass="28695">MAFIQCDFYSEVLGMSSSINVILPQATRSQIGMDGVASRGRHKTLWLLHGLSDDHTIWGRRTSIERYVAELGIAVVMPAANVSFYSNMAGGARYGEFFEEELPALARSFFPLSEKREDNFIAGLSMGGYGAMRLALTRPDLYCAAVSLSGVLDVAAFRESTDTSRQAIMRRVFGDQASELAGSKSDVLSLLETASRSVAGLPQLYACCGQQDFLLEHSRAFVAKCRELNAPLHYVENDGEHEWGYWDMMIQDALKWLPL</sequence>
<dbReference type="InterPro" id="IPR050583">
    <property type="entry name" value="Mycobacterial_A85_antigen"/>
</dbReference>